<evidence type="ECO:0000313" key="2">
    <source>
        <dbReference type="Proteomes" id="UP000249828"/>
    </source>
</evidence>
<dbReference type="STRING" id="1077675.BCR22_07370"/>
<dbReference type="AlphaFoldDB" id="A0A2W3Z305"/>
<dbReference type="Proteomes" id="UP000249828">
    <property type="component" value="Unassembled WGS sequence"/>
</dbReference>
<name>A0A2W3Z305_9ENTE</name>
<accession>A0A2W3Z305</accession>
<dbReference type="RefSeq" id="WP_111248366.1">
    <property type="nucleotide sequence ID" value="NZ_PIEU01000100.1"/>
</dbReference>
<protein>
    <recommendedName>
        <fullName evidence="3">Phage gp6-like head-tail connector protein</fullName>
    </recommendedName>
</protein>
<dbReference type="Pfam" id="PF05135">
    <property type="entry name" value="Phage_connect_1"/>
    <property type="match status" value="1"/>
</dbReference>
<evidence type="ECO:0008006" key="3">
    <source>
        <dbReference type="Google" id="ProtNLM"/>
    </source>
</evidence>
<dbReference type="InterPro" id="IPR021146">
    <property type="entry name" value="Phage_gp6-like_head-tail"/>
</dbReference>
<organism evidence="1 2">
    <name type="scientific">Enterococcus plantarum</name>
    <dbReference type="NCBI Taxonomy" id="1077675"/>
    <lineage>
        <taxon>Bacteria</taxon>
        <taxon>Bacillati</taxon>
        <taxon>Bacillota</taxon>
        <taxon>Bacilli</taxon>
        <taxon>Lactobacillales</taxon>
        <taxon>Enterococcaceae</taxon>
        <taxon>Enterococcus</taxon>
    </lineage>
</organism>
<proteinExistence type="predicted"/>
<dbReference type="EMBL" id="PIEU01000100">
    <property type="protein sequence ID" value="PZL71720.1"/>
    <property type="molecule type" value="Genomic_DNA"/>
</dbReference>
<sequence length="116" mass="13376">MSDQNILEEVKRTLEIEDTDLDSQLTDFIKRTTQQLNVRLGFLEAVPDVLSYIVVECTIKRFNRKGNEGMNSYGQEGETINYGKLLDEFQDDIDAWKSKEEAKKNVSPRKGVARFI</sequence>
<reference evidence="1 2" key="1">
    <citation type="submission" date="2017-11" db="EMBL/GenBank/DDBJ databases">
        <title>Draft genome sequence of Enterococcus plantarum TRW2 strain isolated from lettuce.</title>
        <authorList>
            <person name="Kim E.B."/>
            <person name="Marco M.L."/>
            <person name="Williams T.R."/>
            <person name="You I.H."/>
        </authorList>
    </citation>
    <scope>NUCLEOTIDE SEQUENCE [LARGE SCALE GENOMIC DNA]</scope>
    <source>
        <strain evidence="1 2">TRW2</strain>
    </source>
</reference>
<comment type="caution">
    <text evidence="1">The sequence shown here is derived from an EMBL/GenBank/DDBJ whole genome shotgun (WGS) entry which is preliminary data.</text>
</comment>
<evidence type="ECO:0000313" key="1">
    <source>
        <dbReference type="EMBL" id="PZL71720.1"/>
    </source>
</evidence>
<keyword evidence="2" id="KW-1185">Reference proteome</keyword>
<gene>
    <name evidence="1" type="ORF">CI088_12025</name>
</gene>